<keyword evidence="2" id="KW-0963">Cytoplasm</keyword>
<feature type="coiled-coil region" evidence="6">
    <location>
        <begin position="606"/>
        <end position="633"/>
    </location>
</feature>
<dbReference type="Proteomes" id="UP000800235">
    <property type="component" value="Unassembled WGS sequence"/>
</dbReference>
<dbReference type="GO" id="GO:0051231">
    <property type="term" value="P:spindle elongation"/>
    <property type="evidence" value="ECO:0007669"/>
    <property type="project" value="TreeGrafter"/>
</dbReference>
<name>A0A9P4NFT8_9PEZI</name>
<feature type="coiled-coil region" evidence="6">
    <location>
        <begin position="507"/>
        <end position="541"/>
    </location>
</feature>
<dbReference type="GO" id="GO:0007052">
    <property type="term" value="P:mitotic spindle organization"/>
    <property type="evidence" value="ECO:0007669"/>
    <property type="project" value="TreeGrafter"/>
</dbReference>
<feature type="coiled-coil region" evidence="6">
    <location>
        <begin position="223"/>
        <end position="369"/>
    </location>
</feature>
<keyword evidence="9" id="KW-1185">Reference proteome</keyword>
<dbReference type="GO" id="GO:0003777">
    <property type="term" value="F:microtubule motor activity"/>
    <property type="evidence" value="ECO:0007669"/>
    <property type="project" value="InterPro"/>
</dbReference>
<feature type="compositionally biased region" description="Polar residues" evidence="7">
    <location>
        <begin position="55"/>
        <end position="72"/>
    </location>
</feature>
<dbReference type="AlphaFoldDB" id="A0A9P4NFT8"/>
<dbReference type="PANTHER" id="PTHR47969:SF15">
    <property type="entry name" value="CHROMOSOME-ASSOCIATED KINESIN KIF4A-RELATED"/>
    <property type="match status" value="1"/>
</dbReference>
<evidence type="ECO:0000313" key="9">
    <source>
        <dbReference type="Proteomes" id="UP000800235"/>
    </source>
</evidence>
<dbReference type="GO" id="GO:0005524">
    <property type="term" value="F:ATP binding"/>
    <property type="evidence" value="ECO:0007669"/>
    <property type="project" value="UniProtKB-KW"/>
</dbReference>
<feature type="coiled-coil region" evidence="6">
    <location>
        <begin position="430"/>
        <end position="478"/>
    </location>
</feature>
<evidence type="ECO:0000256" key="1">
    <source>
        <dbReference type="ARBA" id="ARBA00004496"/>
    </source>
</evidence>
<reference evidence="8" key="1">
    <citation type="journal article" date="2020" name="Stud. Mycol.">
        <title>101 Dothideomycetes genomes: a test case for predicting lifestyles and emergence of pathogens.</title>
        <authorList>
            <person name="Haridas S."/>
            <person name="Albert R."/>
            <person name="Binder M."/>
            <person name="Bloem J."/>
            <person name="Labutti K."/>
            <person name="Salamov A."/>
            <person name="Andreopoulos B."/>
            <person name="Baker S."/>
            <person name="Barry K."/>
            <person name="Bills G."/>
            <person name="Bluhm B."/>
            <person name="Cannon C."/>
            <person name="Castanera R."/>
            <person name="Culley D."/>
            <person name="Daum C."/>
            <person name="Ezra D."/>
            <person name="Gonzalez J."/>
            <person name="Henrissat B."/>
            <person name="Kuo A."/>
            <person name="Liang C."/>
            <person name="Lipzen A."/>
            <person name="Lutzoni F."/>
            <person name="Magnuson J."/>
            <person name="Mondo S."/>
            <person name="Nolan M."/>
            <person name="Ohm R."/>
            <person name="Pangilinan J."/>
            <person name="Park H.-J."/>
            <person name="Ramirez L."/>
            <person name="Alfaro M."/>
            <person name="Sun H."/>
            <person name="Tritt A."/>
            <person name="Yoshinaga Y."/>
            <person name="Zwiers L.-H."/>
            <person name="Turgeon B."/>
            <person name="Goodwin S."/>
            <person name="Spatafora J."/>
            <person name="Crous P."/>
            <person name="Grigoriev I."/>
        </authorList>
    </citation>
    <scope>NUCLEOTIDE SEQUENCE</scope>
    <source>
        <strain evidence="8">CBS 130266</strain>
    </source>
</reference>
<dbReference type="GO" id="GO:0007018">
    <property type="term" value="P:microtubule-based movement"/>
    <property type="evidence" value="ECO:0007669"/>
    <property type="project" value="InterPro"/>
</dbReference>
<evidence type="ECO:0000256" key="7">
    <source>
        <dbReference type="SAM" id="MobiDB-lite"/>
    </source>
</evidence>
<feature type="compositionally biased region" description="Polar residues" evidence="7">
    <location>
        <begin position="133"/>
        <end position="149"/>
    </location>
</feature>
<feature type="region of interest" description="Disordered" evidence="7">
    <location>
        <begin position="133"/>
        <end position="175"/>
    </location>
</feature>
<feature type="region of interest" description="Disordered" evidence="7">
    <location>
        <begin position="922"/>
        <end position="942"/>
    </location>
</feature>
<keyword evidence="4" id="KW-0067">ATP-binding</keyword>
<dbReference type="EMBL" id="MU007120">
    <property type="protein sequence ID" value="KAF2419022.1"/>
    <property type="molecule type" value="Genomic_DNA"/>
</dbReference>
<feature type="region of interest" description="Disordered" evidence="7">
    <location>
        <begin position="844"/>
        <end position="902"/>
    </location>
</feature>
<comment type="subcellular location">
    <subcellularLocation>
        <location evidence="1">Cytoplasm</location>
    </subcellularLocation>
</comment>
<dbReference type="GO" id="GO:0005875">
    <property type="term" value="C:microtubule associated complex"/>
    <property type="evidence" value="ECO:0007669"/>
    <property type="project" value="TreeGrafter"/>
</dbReference>
<evidence type="ECO:0000256" key="3">
    <source>
        <dbReference type="ARBA" id="ARBA00022741"/>
    </source>
</evidence>
<gene>
    <name evidence="8" type="ORF">EJ08DRAFT_44028</name>
</gene>
<dbReference type="GO" id="GO:0005737">
    <property type="term" value="C:cytoplasm"/>
    <property type="evidence" value="ECO:0007669"/>
    <property type="project" value="UniProtKB-SubCell"/>
</dbReference>
<dbReference type="PANTHER" id="PTHR47969">
    <property type="entry name" value="CHROMOSOME-ASSOCIATED KINESIN KIF4A-RELATED"/>
    <property type="match status" value="1"/>
</dbReference>
<evidence type="ECO:0000256" key="4">
    <source>
        <dbReference type="ARBA" id="ARBA00022840"/>
    </source>
</evidence>
<evidence type="ECO:0000256" key="6">
    <source>
        <dbReference type="SAM" id="Coils"/>
    </source>
</evidence>
<comment type="caution">
    <text evidence="8">The sequence shown here is derived from an EMBL/GenBank/DDBJ whole genome shotgun (WGS) entry which is preliminary data.</text>
</comment>
<dbReference type="OrthoDB" id="10255522at2759"/>
<feature type="region of interest" description="Disordered" evidence="7">
    <location>
        <begin position="1"/>
        <end position="81"/>
    </location>
</feature>
<keyword evidence="3" id="KW-0547">Nucleotide-binding</keyword>
<feature type="region of interest" description="Disordered" evidence="7">
    <location>
        <begin position="1028"/>
        <end position="1047"/>
    </location>
</feature>
<keyword evidence="5 6" id="KW-0175">Coiled coil</keyword>
<evidence type="ECO:0000256" key="5">
    <source>
        <dbReference type="ARBA" id="ARBA00023054"/>
    </source>
</evidence>
<evidence type="ECO:0000256" key="2">
    <source>
        <dbReference type="ARBA" id="ARBA00022490"/>
    </source>
</evidence>
<proteinExistence type="predicted"/>
<evidence type="ECO:0000313" key="8">
    <source>
        <dbReference type="EMBL" id="KAF2419022.1"/>
    </source>
</evidence>
<dbReference type="InterPro" id="IPR027640">
    <property type="entry name" value="Kinesin-like_fam"/>
</dbReference>
<feature type="compositionally biased region" description="Low complexity" evidence="7">
    <location>
        <begin position="161"/>
        <end position="171"/>
    </location>
</feature>
<protein>
    <submittedName>
        <fullName evidence="8">Uncharacterized protein</fullName>
    </submittedName>
</protein>
<accession>A0A9P4NFT8</accession>
<sequence length="1280" mass="142247">MEDLVLSRIDSTKRINSEAYTTPPEWPEASSVEEKSPSHSLVDSPFVKSLERPGSTHSRSGHSGPNHSQQSDLRSEVGTPGEAAFQAKQSISSLRKLALRLAVRISVKEAKISSQAHLLSQSRMENYLVEQAASTGQDQAHTVGQSHSGLESYPLSPPQSPGSSKPLPSLPRWNSSGRVTTVRFSPVLQHDKDTELSGLQIANDELDESSKQEHRLQMIDASRASLLRELESTQAKLRKLFEAQAVLRERYNNEREKARNLDAECQETHAKVVTLEQSKQEAEEEAQQLNHRIVDLEQGNSRLRIELETAKTDRANIQEDLSRLQSSKLTLEHQLQAATASKDAFEARLNSLEKSSDDMRLQLEEKSTEMQKGTEQSDHTIKLLELERKKLDEELTVTKFRLAAAVDLESVLRSKLETMRDHGATLQKDLQTSRQTIAKLRKDLQDAKERLSDMDKTVSRLTAELQASEETKIELERAATLAQESKERSELQLRKHKSGVLRTAGRLRTARSRLFASENKKKQAEDDLAAVRKRNEELEILVHKSDTVGLPLMKASTIQPETNVANSAEVSRPEYISCGEDAIKIDDDVDVQTAVGDQLLVHQREIDNLHETNATLMEKLNQMTQEIRELKEDKTVSQMPDRATNENIMEATALLDLEIKELQETKTTFNRIVHSLQSKTAQLEALESGSGKQEEGSTLNIEETVQDLALLEEMLPDAPPEMGAAPGAVNVQMPHVVHDDTANYAKSEAAIVETPAHVLTRSASDHAIDFKREILTTRNIDTVRSIGPLDNSHQLSHTRTVSEGMRITGPKTAIPALVPIDAQPTTPMELSAANLAQLNQNYHGGQKELPQRPSFPPVIQLPQSTTDKKLPSIPRRPVPVLPTFQQSPSPELSPSRPNGTKDDIDVGRELWSLFPAAPRSNTVARPVTSAGHGRGKSTSAIVHESRTSEELGDAIHEDTTVHALQDRPRPRAASENRAERFVRLRRSFSSFRAKASRPHRVRENAVSEPHKKWMPFMIDPNKTPATNMPGQHEQMPRALPHPKSGHEPEPVGIYDPVAKMWLIPQASHAAHFGIYDPESKQWLTPSPRNDSYHLHVKPLIPEEEDHDDGTSAVSIERDGLITQVEIPVVDGHGEDVDEEEGVGALSLAEKLEIIRYNPMTRTLSTTPTNTTLRHKSSTITSVGEISDGVLAPRPWKAAKVLGIPTPPPTDEIHSPEVGNSDDDVLFSAKNARSGFNTSGASTETGSGYMSFESDYDGKRKDWKGIWKKIKHSSNLRKSMN</sequence>
<feature type="compositionally biased region" description="Polar residues" evidence="7">
    <location>
        <begin position="883"/>
        <end position="898"/>
    </location>
</feature>
<organism evidence="8 9">
    <name type="scientific">Tothia fuscella</name>
    <dbReference type="NCBI Taxonomy" id="1048955"/>
    <lineage>
        <taxon>Eukaryota</taxon>
        <taxon>Fungi</taxon>
        <taxon>Dikarya</taxon>
        <taxon>Ascomycota</taxon>
        <taxon>Pezizomycotina</taxon>
        <taxon>Dothideomycetes</taxon>
        <taxon>Pleosporomycetidae</taxon>
        <taxon>Venturiales</taxon>
        <taxon>Cylindrosympodiaceae</taxon>
        <taxon>Tothia</taxon>
    </lineage>
</organism>